<reference evidence="1 2" key="1">
    <citation type="submission" date="2021-03" db="EMBL/GenBank/DDBJ databases">
        <title>Sequencing the genomes of 1000 actinobacteria strains.</title>
        <authorList>
            <person name="Klenk H.-P."/>
        </authorList>
    </citation>
    <scope>NUCLEOTIDE SEQUENCE [LARGE SCALE GENOMIC DNA]</scope>
    <source>
        <strain evidence="1 2">DSM 12936</strain>
    </source>
</reference>
<sequence length="579" mass="61968">MIPPAGLVALTAPAGRREELERRWAGSGGPAEADLGWHGSALVVRWGLPEPVATGVQPLTLTARTREGYLHGGELGTVLDAGGVATLLPPFAVLRCLPDGDLSVQADSMGLRQLYQGEHEGVAGISTSAALLAACLGVRPDPEGVAVQGWLGWQLGQRTLWAGVQKLAPGVEARLGPAGLRLRPAAAHADGPIPLGEALEGAAALLRTSLARFLDERPEGVLQLTGGQDSRILLSAVEPARRRGLGAMTLGRPGDPDVEVARSLAARVGLEHEVHGLDGIEDLTPEQAWGRVARAAGQLDGMADPLATAALGWAEERFTPSPRLSGLGGEVARGFYYDASGRTRPVTSARSRRLAGWRLFVNEAVEREALTPEFASWSRSTAERAVHRELAASGLPWLQATDDLYLRNRMQRWAGVTETAWCLEREIVNPMLDPEFLDLVGRLDPRDKRGSVFLARLQMTLDDGLGRIPLDGRPPPAVYAQPGARTAGARVGSTGHKLVRKAVQKLRRAQRPPVGGEVLAARVLTHWRQNPQLLDESRKTGFLDERWVDDLVTKDVAATPSTVAFLTSLVVTSGHSRPS</sequence>
<accession>A0ABS4ZCU4</accession>
<dbReference type="Gene3D" id="3.40.50.620">
    <property type="entry name" value="HUPs"/>
    <property type="match status" value="1"/>
</dbReference>
<dbReference type="InterPro" id="IPR014729">
    <property type="entry name" value="Rossmann-like_a/b/a_fold"/>
</dbReference>
<organism evidence="1 2">
    <name type="scientific">Microlunatus capsulatus</name>
    <dbReference type="NCBI Taxonomy" id="99117"/>
    <lineage>
        <taxon>Bacteria</taxon>
        <taxon>Bacillati</taxon>
        <taxon>Actinomycetota</taxon>
        <taxon>Actinomycetes</taxon>
        <taxon>Propionibacteriales</taxon>
        <taxon>Propionibacteriaceae</taxon>
        <taxon>Microlunatus</taxon>
    </lineage>
</organism>
<keyword evidence="1" id="KW-0436">Ligase</keyword>
<evidence type="ECO:0000313" key="1">
    <source>
        <dbReference type="EMBL" id="MBP2418557.1"/>
    </source>
</evidence>
<dbReference type="EC" id="6.3.5.4" evidence="1"/>
<evidence type="ECO:0000313" key="2">
    <source>
        <dbReference type="Proteomes" id="UP000758168"/>
    </source>
</evidence>
<dbReference type="EMBL" id="JAGIOB010000001">
    <property type="protein sequence ID" value="MBP2418557.1"/>
    <property type="molecule type" value="Genomic_DNA"/>
</dbReference>
<dbReference type="RefSeq" id="WP_210058132.1">
    <property type="nucleotide sequence ID" value="NZ_BAAAMH010000001.1"/>
</dbReference>
<gene>
    <name evidence="1" type="ORF">JOF54_003479</name>
</gene>
<dbReference type="SUPFAM" id="SSF52402">
    <property type="entry name" value="Adenine nucleotide alpha hydrolases-like"/>
    <property type="match status" value="1"/>
</dbReference>
<dbReference type="GO" id="GO:0004066">
    <property type="term" value="F:asparagine synthase (glutamine-hydrolyzing) activity"/>
    <property type="evidence" value="ECO:0007669"/>
    <property type="project" value="UniProtKB-EC"/>
</dbReference>
<protein>
    <submittedName>
        <fullName evidence="1">Asparagine synthase (Glutamine-hydrolyzing)</fullName>
        <ecNumber evidence="1">6.3.5.4</ecNumber>
    </submittedName>
</protein>
<comment type="caution">
    <text evidence="1">The sequence shown here is derived from an EMBL/GenBank/DDBJ whole genome shotgun (WGS) entry which is preliminary data.</text>
</comment>
<name>A0ABS4ZCU4_9ACTN</name>
<dbReference type="SUPFAM" id="SSF56235">
    <property type="entry name" value="N-terminal nucleophile aminohydrolases (Ntn hydrolases)"/>
    <property type="match status" value="1"/>
</dbReference>
<dbReference type="InterPro" id="IPR029055">
    <property type="entry name" value="Ntn_hydrolases_N"/>
</dbReference>
<keyword evidence="2" id="KW-1185">Reference proteome</keyword>
<proteinExistence type="predicted"/>
<dbReference type="Proteomes" id="UP000758168">
    <property type="component" value="Unassembled WGS sequence"/>
</dbReference>